<dbReference type="KEGG" id="lgi:LOTGIDRAFT_238630"/>
<dbReference type="RefSeq" id="XP_009049058.1">
    <property type="nucleotide sequence ID" value="XM_009050810.1"/>
</dbReference>
<feature type="coiled-coil region" evidence="6">
    <location>
        <begin position="127"/>
        <end position="175"/>
    </location>
</feature>
<keyword evidence="1" id="KW-0479">Metal-binding</keyword>
<keyword evidence="6" id="KW-0175">Coiled coil</keyword>
<keyword evidence="4 5" id="KW-0238">DNA-binding</keyword>
<evidence type="ECO:0000256" key="1">
    <source>
        <dbReference type="ARBA" id="ARBA00022723"/>
    </source>
</evidence>
<dbReference type="SUPFAM" id="SSF57716">
    <property type="entry name" value="Glucocorticoid receptor-like (DNA-binding domain)"/>
    <property type="match status" value="1"/>
</dbReference>
<feature type="compositionally biased region" description="Acidic residues" evidence="7">
    <location>
        <begin position="107"/>
        <end position="126"/>
    </location>
</feature>
<dbReference type="PROSITE" id="PS50950">
    <property type="entry name" value="ZF_THAP"/>
    <property type="match status" value="1"/>
</dbReference>
<evidence type="ECO:0000256" key="7">
    <source>
        <dbReference type="SAM" id="MobiDB-lite"/>
    </source>
</evidence>
<evidence type="ECO:0000313" key="10">
    <source>
        <dbReference type="Proteomes" id="UP000030746"/>
    </source>
</evidence>
<accession>V4A8F3</accession>
<dbReference type="OMA" id="RGTSEHI"/>
<dbReference type="EMBL" id="KB200802">
    <property type="protein sequence ID" value="ESP00249.1"/>
    <property type="molecule type" value="Genomic_DNA"/>
</dbReference>
<organism evidence="9 10">
    <name type="scientific">Lottia gigantea</name>
    <name type="common">Giant owl limpet</name>
    <dbReference type="NCBI Taxonomy" id="225164"/>
    <lineage>
        <taxon>Eukaryota</taxon>
        <taxon>Metazoa</taxon>
        <taxon>Spiralia</taxon>
        <taxon>Lophotrochozoa</taxon>
        <taxon>Mollusca</taxon>
        <taxon>Gastropoda</taxon>
        <taxon>Patellogastropoda</taxon>
        <taxon>Lottioidea</taxon>
        <taxon>Lottiidae</taxon>
        <taxon>Lottia</taxon>
    </lineage>
</organism>
<evidence type="ECO:0000313" key="9">
    <source>
        <dbReference type="EMBL" id="ESP00249.1"/>
    </source>
</evidence>
<name>V4A8F3_LOTGI</name>
<dbReference type="InterPro" id="IPR026521">
    <property type="entry name" value="THAP2"/>
</dbReference>
<dbReference type="Pfam" id="PF05485">
    <property type="entry name" value="THAP"/>
    <property type="match status" value="1"/>
</dbReference>
<keyword evidence="10" id="KW-1185">Reference proteome</keyword>
<keyword evidence="2 5" id="KW-0863">Zinc-finger</keyword>
<dbReference type="InterPro" id="IPR006612">
    <property type="entry name" value="THAP_Znf"/>
</dbReference>
<evidence type="ECO:0000259" key="8">
    <source>
        <dbReference type="PROSITE" id="PS50950"/>
    </source>
</evidence>
<gene>
    <name evidence="9" type="ORF">LOTGIDRAFT_238630</name>
</gene>
<dbReference type="HOGENOM" id="CLU_076186_2_1_1"/>
<evidence type="ECO:0000256" key="6">
    <source>
        <dbReference type="SAM" id="Coils"/>
    </source>
</evidence>
<evidence type="ECO:0000256" key="5">
    <source>
        <dbReference type="PROSITE-ProRule" id="PRU00309"/>
    </source>
</evidence>
<reference evidence="9 10" key="1">
    <citation type="journal article" date="2013" name="Nature">
        <title>Insights into bilaterian evolution from three spiralian genomes.</title>
        <authorList>
            <person name="Simakov O."/>
            <person name="Marletaz F."/>
            <person name="Cho S.J."/>
            <person name="Edsinger-Gonzales E."/>
            <person name="Havlak P."/>
            <person name="Hellsten U."/>
            <person name="Kuo D.H."/>
            <person name="Larsson T."/>
            <person name="Lv J."/>
            <person name="Arendt D."/>
            <person name="Savage R."/>
            <person name="Osoegawa K."/>
            <person name="de Jong P."/>
            <person name="Grimwood J."/>
            <person name="Chapman J.A."/>
            <person name="Shapiro H."/>
            <person name="Aerts A."/>
            <person name="Otillar R.P."/>
            <person name="Terry A.Y."/>
            <person name="Boore J.L."/>
            <person name="Grigoriev I.V."/>
            <person name="Lindberg D.R."/>
            <person name="Seaver E.C."/>
            <person name="Weisblat D.A."/>
            <person name="Putnam N.H."/>
            <person name="Rokhsar D.S."/>
        </authorList>
    </citation>
    <scope>NUCLEOTIDE SEQUENCE [LARGE SCALE GENOMIC DNA]</scope>
</reference>
<dbReference type="Proteomes" id="UP000030746">
    <property type="component" value="Unassembled WGS sequence"/>
</dbReference>
<dbReference type="GO" id="GO:0008270">
    <property type="term" value="F:zinc ion binding"/>
    <property type="evidence" value="ECO:0007669"/>
    <property type="project" value="UniProtKB-KW"/>
</dbReference>
<feature type="domain" description="THAP-type" evidence="8">
    <location>
        <begin position="1"/>
        <end position="89"/>
    </location>
</feature>
<dbReference type="PANTHER" id="PTHR47696">
    <property type="entry name" value="THAP DOMAIN-CONTAINING PROTEIN 2"/>
    <property type="match status" value="1"/>
</dbReference>
<dbReference type="OrthoDB" id="6087975at2759"/>
<dbReference type="AlphaFoldDB" id="V4A8F3"/>
<protein>
    <recommendedName>
        <fullName evidence="8">THAP-type domain-containing protein</fullName>
    </recommendedName>
</protein>
<evidence type="ECO:0000256" key="2">
    <source>
        <dbReference type="ARBA" id="ARBA00022771"/>
    </source>
</evidence>
<dbReference type="PANTHER" id="PTHR47696:SF1">
    <property type="entry name" value="THAP DOMAIN-CONTAINING PROTEIN 2"/>
    <property type="match status" value="1"/>
</dbReference>
<dbReference type="CTD" id="20250813"/>
<sequence length="197" mass="23083">MPCCAAVNCKEKPIPKYLNEEKENDKRITFHKFPGRDPQLFQIWLHNLRREDFTPSRSSSLCSRHFEEKYIHRLGGNVTLMKGAIPTIFDYPAHLLDHIIYSKPEPEPEPEPEAEANDSFTDDSYDLNDIDSVKRKYEADIEKLKQRLTVSQEKARKFQRKAQQLEKELKSLQENKDVFQPSVKVLSRSRQIVKNPV</sequence>
<dbReference type="GO" id="GO:0003677">
    <property type="term" value="F:DNA binding"/>
    <property type="evidence" value="ECO:0007669"/>
    <property type="project" value="UniProtKB-UniRule"/>
</dbReference>
<dbReference type="SMART" id="SM00692">
    <property type="entry name" value="DM3"/>
    <property type="match status" value="1"/>
</dbReference>
<dbReference type="SMART" id="SM00980">
    <property type="entry name" value="THAP"/>
    <property type="match status" value="1"/>
</dbReference>
<evidence type="ECO:0000256" key="3">
    <source>
        <dbReference type="ARBA" id="ARBA00022833"/>
    </source>
</evidence>
<dbReference type="GeneID" id="20250813"/>
<keyword evidence="3" id="KW-0862">Zinc</keyword>
<proteinExistence type="predicted"/>
<evidence type="ECO:0000256" key="4">
    <source>
        <dbReference type="ARBA" id="ARBA00023125"/>
    </source>
</evidence>
<feature type="region of interest" description="Disordered" evidence="7">
    <location>
        <begin position="102"/>
        <end position="126"/>
    </location>
</feature>